<gene>
    <name evidence="4" type="ORF">GXP70_18495</name>
</gene>
<feature type="transmembrane region" description="Helical" evidence="1">
    <location>
        <begin position="140"/>
        <end position="165"/>
    </location>
</feature>
<organism evidence="4 5">
    <name type="scientific">Paenibacillus lycopersici</name>
    <dbReference type="NCBI Taxonomy" id="2704462"/>
    <lineage>
        <taxon>Bacteria</taxon>
        <taxon>Bacillati</taxon>
        <taxon>Bacillota</taxon>
        <taxon>Bacilli</taxon>
        <taxon>Bacillales</taxon>
        <taxon>Paenibacillaceae</taxon>
        <taxon>Paenibacillus</taxon>
    </lineage>
</organism>
<feature type="transmembrane region" description="Helical" evidence="1">
    <location>
        <begin position="70"/>
        <end position="92"/>
    </location>
</feature>
<dbReference type="AlphaFoldDB" id="A0A6C0G4M7"/>
<keyword evidence="1" id="KW-0472">Membrane</keyword>
<dbReference type="PROSITE" id="PS50113">
    <property type="entry name" value="PAC"/>
    <property type="match status" value="1"/>
</dbReference>
<feature type="domain" description="GGDEF" evidence="3">
    <location>
        <begin position="384"/>
        <end position="517"/>
    </location>
</feature>
<dbReference type="InterPro" id="IPR013656">
    <property type="entry name" value="PAS_4"/>
</dbReference>
<feature type="domain" description="PAC" evidence="2">
    <location>
        <begin position="300"/>
        <end position="352"/>
    </location>
</feature>
<keyword evidence="1" id="KW-1133">Transmembrane helix</keyword>
<dbReference type="GO" id="GO:0052621">
    <property type="term" value="F:diguanylate cyclase activity"/>
    <property type="evidence" value="ECO:0007669"/>
    <property type="project" value="TreeGrafter"/>
</dbReference>
<reference evidence="4 5" key="1">
    <citation type="submission" date="2020-01" db="EMBL/GenBank/DDBJ databases">
        <title>Paenibacillus sp. nov., isolated from tomato rhizosphere.</title>
        <authorList>
            <person name="Weon H.-Y."/>
            <person name="Lee S.A."/>
        </authorList>
    </citation>
    <scope>NUCLEOTIDE SEQUENCE [LARGE SCALE GENOMIC DNA]</scope>
    <source>
        <strain evidence="4 5">12200R-189</strain>
    </source>
</reference>
<keyword evidence="1" id="KW-0812">Transmembrane</keyword>
<sequence length="521" mass="57070">MGSSLTMYISLVSTSGVFTMFLFLYAYIKRAEVHGARIFMLYMVAQAIYIFAVAFEMASGTLAELMRWTSVQYVGMATSPVLGLLVVLQYIGKPVSRKIAAALFVIPVTSIVMVATNDWHHLFYKAVTVRHGASLPYTDIVIGQFYVVHGIYTFSMMLAGAVLLLRRWRRTKKDYRLQLATLIAGQLLPITGAFVYLLGVTPGGMDPVPVIICVTSAMFIWAIVTTRILTIVPIAKESIFESMGEGVVVLDTASRLIDFNGAARRMLPSLGAEMIGLTLDEAWTRMTGSGFPLVGLSEHEQGEVRWSVGNGEFAYYQVRASVVRGQRGEAVGSLLMLIDVTEARRLRDQLERLAYHDGLTLLLNRTSFFHRGKQLLSDTENRGAHASVILFDVDYFKRINDTYGHEVGDFALRHVVAVVSPLLPPEAIFARYGGEEFAICLPAERGDAARVAERARAALEAEPLAADGATITVTASFGVSQSEGAAGESLASLLKKADMALYTAKREGRNRVRLQEAAVTA</sequence>
<dbReference type="Pfam" id="PF08448">
    <property type="entry name" value="PAS_4"/>
    <property type="match status" value="1"/>
</dbReference>
<dbReference type="InterPro" id="IPR000014">
    <property type="entry name" value="PAS"/>
</dbReference>
<evidence type="ECO:0000259" key="2">
    <source>
        <dbReference type="PROSITE" id="PS50113"/>
    </source>
</evidence>
<feature type="transmembrane region" description="Helical" evidence="1">
    <location>
        <begin position="177"/>
        <end position="197"/>
    </location>
</feature>
<dbReference type="InterPro" id="IPR035965">
    <property type="entry name" value="PAS-like_dom_sf"/>
</dbReference>
<dbReference type="NCBIfam" id="TIGR00254">
    <property type="entry name" value="GGDEF"/>
    <property type="match status" value="1"/>
</dbReference>
<dbReference type="CDD" id="cd00130">
    <property type="entry name" value="PAS"/>
    <property type="match status" value="1"/>
</dbReference>
<dbReference type="EMBL" id="CP048209">
    <property type="protein sequence ID" value="QHT61770.1"/>
    <property type="molecule type" value="Genomic_DNA"/>
</dbReference>
<dbReference type="SMART" id="SM00267">
    <property type="entry name" value="GGDEF"/>
    <property type="match status" value="1"/>
</dbReference>
<dbReference type="FunFam" id="3.30.70.270:FF:000001">
    <property type="entry name" value="Diguanylate cyclase domain protein"/>
    <property type="match status" value="1"/>
</dbReference>
<dbReference type="InterPro" id="IPR031621">
    <property type="entry name" value="HisKA_7TM"/>
</dbReference>
<dbReference type="Gene3D" id="3.30.70.270">
    <property type="match status" value="1"/>
</dbReference>
<protein>
    <submittedName>
        <fullName evidence="4">Diguanylate cyclase</fullName>
    </submittedName>
</protein>
<proteinExistence type="predicted"/>
<evidence type="ECO:0000259" key="3">
    <source>
        <dbReference type="PROSITE" id="PS50887"/>
    </source>
</evidence>
<keyword evidence="5" id="KW-1185">Reference proteome</keyword>
<dbReference type="RefSeq" id="WP_162358208.1">
    <property type="nucleotide sequence ID" value="NZ_CP048209.1"/>
</dbReference>
<dbReference type="PROSITE" id="PS50887">
    <property type="entry name" value="GGDEF"/>
    <property type="match status" value="1"/>
</dbReference>
<dbReference type="Gene3D" id="3.30.450.20">
    <property type="entry name" value="PAS domain"/>
    <property type="match status" value="1"/>
</dbReference>
<evidence type="ECO:0000313" key="4">
    <source>
        <dbReference type="EMBL" id="QHT61770.1"/>
    </source>
</evidence>
<dbReference type="InterPro" id="IPR050469">
    <property type="entry name" value="Diguanylate_Cyclase"/>
</dbReference>
<dbReference type="PANTHER" id="PTHR45138:SF9">
    <property type="entry name" value="DIGUANYLATE CYCLASE DGCM-RELATED"/>
    <property type="match status" value="1"/>
</dbReference>
<dbReference type="InterPro" id="IPR043128">
    <property type="entry name" value="Rev_trsase/Diguanyl_cyclase"/>
</dbReference>
<dbReference type="CDD" id="cd01949">
    <property type="entry name" value="GGDEF"/>
    <property type="match status" value="1"/>
</dbReference>
<feature type="transmembrane region" description="Helical" evidence="1">
    <location>
        <begin position="209"/>
        <end position="229"/>
    </location>
</feature>
<dbReference type="SUPFAM" id="SSF55073">
    <property type="entry name" value="Nucleotide cyclase"/>
    <property type="match status" value="1"/>
</dbReference>
<dbReference type="PANTHER" id="PTHR45138">
    <property type="entry name" value="REGULATORY COMPONENTS OF SENSORY TRANSDUCTION SYSTEM"/>
    <property type="match status" value="1"/>
</dbReference>
<evidence type="ECO:0000313" key="5">
    <source>
        <dbReference type="Proteomes" id="UP000476064"/>
    </source>
</evidence>
<dbReference type="InterPro" id="IPR000700">
    <property type="entry name" value="PAS-assoc_C"/>
</dbReference>
<dbReference type="Proteomes" id="UP000476064">
    <property type="component" value="Chromosome"/>
</dbReference>
<feature type="transmembrane region" description="Helical" evidence="1">
    <location>
        <begin position="6"/>
        <end position="27"/>
    </location>
</feature>
<dbReference type="KEGG" id="plyc:GXP70_18495"/>
<evidence type="ECO:0000256" key="1">
    <source>
        <dbReference type="SAM" id="Phobius"/>
    </source>
</evidence>
<name>A0A6C0G4M7_9BACL</name>
<dbReference type="Pfam" id="PF16927">
    <property type="entry name" value="HisKA_7TM"/>
    <property type="match status" value="1"/>
</dbReference>
<accession>A0A6C0G4M7</accession>
<feature type="transmembrane region" description="Helical" evidence="1">
    <location>
        <begin position="39"/>
        <end position="58"/>
    </location>
</feature>
<feature type="transmembrane region" description="Helical" evidence="1">
    <location>
        <begin position="99"/>
        <end position="120"/>
    </location>
</feature>
<dbReference type="InterPro" id="IPR000160">
    <property type="entry name" value="GGDEF_dom"/>
</dbReference>
<dbReference type="Pfam" id="PF00990">
    <property type="entry name" value="GGDEF"/>
    <property type="match status" value="1"/>
</dbReference>
<dbReference type="SUPFAM" id="SSF55785">
    <property type="entry name" value="PYP-like sensor domain (PAS domain)"/>
    <property type="match status" value="1"/>
</dbReference>
<dbReference type="InterPro" id="IPR029787">
    <property type="entry name" value="Nucleotide_cyclase"/>
</dbReference>